<dbReference type="Proteomes" id="UP000789920">
    <property type="component" value="Unassembled WGS sequence"/>
</dbReference>
<protein>
    <submittedName>
        <fullName evidence="1">2655_t:CDS:1</fullName>
    </submittedName>
</protein>
<dbReference type="EMBL" id="CAJVQC010000696">
    <property type="protein sequence ID" value="CAG8478005.1"/>
    <property type="molecule type" value="Genomic_DNA"/>
</dbReference>
<comment type="caution">
    <text evidence="1">The sequence shown here is derived from an EMBL/GenBank/DDBJ whole genome shotgun (WGS) entry which is preliminary data.</text>
</comment>
<keyword evidence="2" id="KW-1185">Reference proteome</keyword>
<organism evidence="1 2">
    <name type="scientific">Racocetra persica</name>
    <dbReference type="NCBI Taxonomy" id="160502"/>
    <lineage>
        <taxon>Eukaryota</taxon>
        <taxon>Fungi</taxon>
        <taxon>Fungi incertae sedis</taxon>
        <taxon>Mucoromycota</taxon>
        <taxon>Glomeromycotina</taxon>
        <taxon>Glomeromycetes</taxon>
        <taxon>Diversisporales</taxon>
        <taxon>Gigasporaceae</taxon>
        <taxon>Racocetra</taxon>
    </lineage>
</organism>
<reference evidence="1" key="1">
    <citation type="submission" date="2021-06" db="EMBL/GenBank/DDBJ databases">
        <authorList>
            <person name="Kallberg Y."/>
            <person name="Tangrot J."/>
            <person name="Rosling A."/>
        </authorList>
    </citation>
    <scope>NUCLEOTIDE SEQUENCE</scope>
    <source>
        <strain evidence="1">MA461A</strain>
    </source>
</reference>
<proteinExistence type="predicted"/>
<name>A0ACA9KL59_9GLOM</name>
<sequence>MEYIKKYIHPNKIPDDKSIKVVIHEDANKTPNNFGRISPSMKLSEVRKFLENLEDFYMGDNMTFLENDVETKIHISTEESRNVSDILVDEQCIHILKNPEQPSLSQFVNKHHLLNGYTSNIELDDDNMQYDEEIERNFVKKSCFKNRSNCSITIAAPTVKDRISISNDDIEPTNDLIDAIEKALNQSTDEGKLNAIEELWKDFGFFFPKCIEFGGRIQQKISFNNETVTDSKKKKFSVGLQDSNLSIDSEKTSSKFMDKNRSSRRVFGGDVSIDPDFNDSESQRKWLEMLRCSDKWQPISYSEVVWICELLDNELQARLLEIFGQEVLRNGTDEVEFDNGDIKKPKRIEIENIHMANNQIYATIYNTKCIHEVFSVHVVYYGEANPTLVIQCIKTEEKKDFKRIIKVAWMIVGFRTDFNFKPPLKLKFNSCTIKSDCIEKIQDLSKVFKFPKNKMYCLLGTCAFRYQDGDEDVESTIIVGHHFCKNVQSWKSCFYAFDLVSYQFYISLKLEANQYVFIKIEGKEVVKPLEIHCILSTDRKYLEMTWNKMDKYPIFKGQKWDSYSIKEIKEDRDKLFFSLLCEEKDCSPIFANVNPKYPTLHLFGVEPEKSSRKQNIQSYVSYLIAS</sequence>
<evidence type="ECO:0000313" key="2">
    <source>
        <dbReference type="Proteomes" id="UP000789920"/>
    </source>
</evidence>
<accession>A0ACA9KL59</accession>
<gene>
    <name evidence="1" type="ORF">RPERSI_LOCUS859</name>
</gene>
<evidence type="ECO:0000313" key="1">
    <source>
        <dbReference type="EMBL" id="CAG8478005.1"/>
    </source>
</evidence>